<evidence type="ECO:0000313" key="4">
    <source>
        <dbReference type="Proteomes" id="UP001642464"/>
    </source>
</evidence>
<proteinExistence type="predicted"/>
<organism evidence="3 4">
    <name type="scientific">Durusdinium trenchii</name>
    <dbReference type="NCBI Taxonomy" id="1381693"/>
    <lineage>
        <taxon>Eukaryota</taxon>
        <taxon>Sar</taxon>
        <taxon>Alveolata</taxon>
        <taxon>Dinophyceae</taxon>
        <taxon>Suessiales</taxon>
        <taxon>Symbiodiniaceae</taxon>
        <taxon>Durusdinium</taxon>
    </lineage>
</organism>
<keyword evidence="4" id="KW-1185">Reference proteome</keyword>
<evidence type="ECO:0000256" key="1">
    <source>
        <dbReference type="SAM" id="MobiDB-lite"/>
    </source>
</evidence>
<feature type="chain" id="PRO_5046730382" description="Glycosyl hydrolase family 32 N-terminal domain-containing protein" evidence="2">
    <location>
        <begin position="51"/>
        <end position="447"/>
    </location>
</feature>
<name>A0ABP0K227_9DINO</name>
<evidence type="ECO:0008006" key="5">
    <source>
        <dbReference type="Google" id="ProtNLM"/>
    </source>
</evidence>
<feature type="signal peptide" evidence="2">
    <location>
        <begin position="1"/>
        <end position="50"/>
    </location>
</feature>
<evidence type="ECO:0000313" key="3">
    <source>
        <dbReference type="EMBL" id="CAK9020480.1"/>
    </source>
</evidence>
<accession>A0ABP0K227</accession>
<keyword evidence="2" id="KW-0732">Signal</keyword>
<protein>
    <recommendedName>
        <fullName evidence="5">Glycosyl hydrolase family 32 N-terminal domain-containing protein</fullName>
    </recommendedName>
</protein>
<dbReference type="EMBL" id="CAXAMM010009464">
    <property type="protein sequence ID" value="CAK9020480.1"/>
    <property type="molecule type" value="Genomic_DNA"/>
</dbReference>
<reference evidence="3 4" key="1">
    <citation type="submission" date="2024-02" db="EMBL/GenBank/DDBJ databases">
        <authorList>
            <person name="Chen Y."/>
            <person name="Shah S."/>
            <person name="Dougan E. K."/>
            <person name="Thang M."/>
            <person name="Chan C."/>
        </authorList>
    </citation>
    <scope>NUCLEOTIDE SEQUENCE [LARGE SCALE GENOMIC DNA]</scope>
</reference>
<evidence type="ECO:0000256" key="2">
    <source>
        <dbReference type="SAM" id="SignalP"/>
    </source>
</evidence>
<dbReference type="SUPFAM" id="SSF75005">
    <property type="entry name" value="Arabinanase/levansucrase/invertase"/>
    <property type="match status" value="1"/>
</dbReference>
<comment type="caution">
    <text evidence="3">The sequence shown here is derived from an EMBL/GenBank/DDBJ whole genome shotgun (WGS) entry which is preliminary data.</text>
</comment>
<sequence length="447" mass="50788">MPAVCLLAATSSDGEYRWTVHSAVTEGMNMRSMHMLLLVFVVTSSALVSADEPVDIGSRRELFVDDLLIGELRGTRLKLHEPQRLRHVPPRPYGHYATVLQDGDRLRLYYRGDKVPGAHWRDGWGRYHEGEVTLYAESLDRGLNWTKPNLGLFDVPEIPDGNVVLEVNDDTFLERYKALGGGRYPPENWGGWRTPDERQTLREKYGSGGLKAFASADGLRWRLLKSEPVIPEDWGSFDSQNVAFWSQAEEQYVVYFRFFKDGVRAIRRCTSPDFLNWSEPVDMEANEPGEHLYTSTTQPYFRAPHLYVALPTRFQSRKGAITDIVFMSTRPGSNRYHRHFKEAFIRPGLGERGWGNRANYITHNVVQTSPTHMSLFMYGGAQYLLRLDGFISVHAGYEQGEFLTRPFVFEGDELEINVSTSGGGTGPCRDSGYRGNGGSWLRTRSVQ</sequence>
<gene>
    <name evidence="3" type="ORF">SCF082_LOCUS14931</name>
</gene>
<dbReference type="InterPro" id="IPR023296">
    <property type="entry name" value="Glyco_hydro_beta-prop_sf"/>
</dbReference>
<dbReference type="Proteomes" id="UP001642464">
    <property type="component" value="Unassembled WGS sequence"/>
</dbReference>
<feature type="region of interest" description="Disordered" evidence="1">
    <location>
        <begin position="419"/>
        <end position="447"/>
    </location>
</feature>
<dbReference type="Gene3D" id="2.115.10.20">
    <property type="entry name" value="Glycosyl hydrolase domain, family 43"/>
    <property type="match status" value="1"/>
</dbReference>